<dbReference type="EMBL" id="EF420157">
    <property type="protein sequence ID" value="ABQ43645.1"/>
    <property type="molecule type" value="Genomic_DNA"/>
</dbReference>
<evidence type="ECO:0000313" key="4">
    <source>
        <dbReference type="Proteomes" id="UP000099606"/>
    </source>
</evidence>
<evidence type="ECO:0000313" key="5">
    <source>
        <dbReference type="Proteomes" id="UP000130031"/>
    </source>
</evidence>
<feature type="domain" description="Pyrin" evidence="1">
    <location>
        <begin position="1"/>
        <end position="89"/>
    </location>
</feature>
<evidence type="ECO:0000313" key="2">
    <source>
        <dbReference type="EMBL" id="ABQ43490.1"/>
    </source>
</evidence>
<accession>A7XCC2</accession>
<proteinExistence type="predicted"/>
<dbReference type="Gene3D" id="1.10.533.10">
    <property type="entry name" value="Death Domain, Fas"/>
    <property type="match status" value="1"/>
</dbReference>
<dbReference type="PROSITE" id="PS50824">
    <property type="entry name" value="DAPIN"/>
    <property type="match status" value="1"/>
</dbReference>
<name>A7XCC2_9POXV</name>
<evidence type="ECO:0000313" key="3">
    <source>
        <dbReference type="EMBL" id="ABQ43645.1"/>
    </source>
</evidence>
<gene>
    <name evidence="2" type="primary">18L</name>
</gene>
<dbReference type="Proteomes" id="UP000130031">
    <property type="component" value="Segment"/>
</dbReference>
<dbReference type="InterPro" id="IPR004020">
    <property type="entry name" value="DAPIN"/>
</dbReference>
<dbReference type="Proteomes" id="UP000099606">
    <property type="component" value="Segment"/>
</dbReference>
<evidence type="ECO:0000259" key="1">
    <source>
        <dbReference type="PROSITE" id="PS50824"/>
    </source>
</evidence>
<protein>
    <submittedName>
        <fullName evidence="2">Pyrin domain</fullName>
    </submittedName>
</protein>
<dbReference type="EMBL" id="EF420156">
    <property type="protein sequence ID" value="ABQ43490.1"/>
    <property type="molecule type" value="Genomic_DNA"/>
</dbReference>
<reference evidence="4 5" key="1">
    <citation type="journal article" date="2007" name="Virus Res.">
        <title>Comparative genetic analysis of genomic DNA sequences of two human isolates of Tanapox virus.</title>
        <authorList>
            <person name="Nazarian S.H."/>
            <person name="Barrett J.W."/>
            <person name="Frace A.M."/>
            <person name="Olsen-Rasmussen M."/>
            <person name="Khristova M."/>
            <person name="Shaban M."/>
            <person name="Neering S."/>
            <person name="Li Y."/>
            <person name="Damon I.K."/>
            <person name="Esposito J.J."/>
            <person name="Essani K."/>
            <person name="McFadden G."/>
        </authorList>
    </citation>
    <scope>NUCLEOTIDE SEQUENCE [LARGE SCALE GENOMIC DNA]</scope>
    <source>
        <strain evidence="2">TPV-Kenya</strain>
        <strain evidence="3">TPV-RoC</strain>
    </source>
</reference>
<sequence>MLYNMRIKSAIIFSLEDVTHYQFKILIFLTKDELNINDEEKQILDRVDFAEKLFQAYPGIKSLYFLEKAISMVPNAKYARSNINRLISDLVPSVQFEPVCKKIIRKHRFRNSNVMKNISSTVRRKLF</sequence>
<organism evidence="2 5">
    <name type="scientific">Tanapox virus</name>
    <dbReference type="NCBI Taxonomy" id="99000"/>
    <lineage>
        <taxon>Viruses</taxon>
        <taxon>Varidnaviria</taxon>
        <taxon>Bamfordvirae</taxon>
        <taxon>Nucleocytoviricota</taxon>
        <taxon>Pokkesviricetes</taxon>
        <taxon>Chitovirales</taxon>
        <taxon>Poxviridae</taxon>
        <taxon>Chordopoxvirinae</taxon>
        <taxon>Yatapoxvirus</taxon>
        <taxon>Yatapoxvirus tanapox</taxon>
    </lineage>
</organism>
<dbReference type="InterPro" id="IPR011029">
    <property type="entry name" value="DEATH-like_dom_sf"/>
</dbReference>